<dbReference type="CDD" id="cd04873">
    <property type="entry name" value="ACT_UUR-ACR-like"/>
    <property type="match status" value="1"/>
</dbReference>
<dbReference type="GO" id="GO:0003677">
    <property type="term" value="F:DNA binding"/>
    <property type="evidence" value="ECO:0007669"/>
    <property type="project" value="UniProtKB-KW"/>
</dbReference>
<evidence type="ECO:0000313" key="8">
    <source>
        <dbReference type="EMBL" id="KAK2660263.1"/>
    </source>
</evidence>
<dbReference type="PANTHER" id="PTHR46772:SF2">
    <property type="entry name" value="BHLH DOMAIN-CONTAINING PROTEIN"/>
    <property type="match status" value="1"/>
</dbReference>
<evidence type="ECO:0000256" key="1">
    <source>
        <dbReference type="ARBA" id="ARBA00004123"/>
    </source>
</evidence>
<comment type="caution">
    <text evidence="8">The sequence shown here is derived from an EMBL/GenBank/DDBJ whole genome shotgun (WGS) entry which is preliminary data.</text>
</comment>
<proteinExistence type="predicted"/>
<comment type="subcellular location">
    <subcellularLocation>
        <location evidence="1">Nucleus</location>
    </subcellularLocation>
</comment>
<keyword evidence="5" id="KW-0539">Nucleus</keyword>
<dbReference type="PROSITE" id="PS50888">
    <property type="entry name" value="BHLH"/>
    <property type="match status" value="1"/>
</dbReference>
<keyword evidence="4" id="KW-0804">Transcription</keyword>
<dbReference type="InterPro" id="IPR045239">
    <property type="entry name" value="bHLH95_bHLH"/>
</dbReference>
<dbReference type="InterPro" id="IPR054502">
    <property type="entry name" value="bHLH-TF_ACT-like_plant"/>
</dbReference>
<evidence type="ECO:0000256" key="2">
    <source>
        <dbReference type="ARBA" id="ARBA00023015"/>
    </source>
</evidence>
<dbReference type="InterPro" id="IPR036638">
    <property type="entry name" value="HLH_DNA-bd_sf"/>
</dbReference>
<evidence type="ECO:0000256" key="3">
    <source>
        <dbReference type="ARBA" id="ARBA00023125"/>
    </source>
</evidence>
<gene>
    <name evidence="8" type="ORF">Ddye_006796</name>
</gene>
<dbReference type="InterPro" id="IPR044278">
    <property type="entry name" value="BHLH95-like"/>
</dbReference>
<keyword evidence="3" id="KW-0238">DNA-binding</keyword>
<dbReference type="GO" id="GO:0009960">
    <property type="term" value="P:endosperm development"/>
    <property type="evidence" value="ECO:0007669"/>
    <property type="project" value="InterPro"/>
</dbReference>
<evidence type="ECO:0000256" key="6">
    <source>
        <dbReference type="SAM" id="MobiDB-lite"/>
    </source>
</evidence>
<dbReference type="Pfam" id="PF22754">
    <property type="entry name" value="bHLH-TF_ACT-like_plant"/>
    <property type="match status" value="1"/>
</dbReference>
<dbReference type="Pfam" id="PF00010">
    <property type="entry name" value="HLH"/>
    <property type="match status" value="1"/>
</dbReference>
<organism evidence="8 9">
    <name type="scientific">Dipteronia dyeriana</name>
    <dbReference type="NCBI Taxonomy" id="168575"/>
    <lineage>
        <taxon>Eukaryota</taxon>
        <taxon>Viridiplantae</taxon>
        <taxon>Streptophyta</taxon>
        <taxon>Embryophyta</taxon>
        <taxon>Tracheophyta</taxon>
        <taxon>Spermatophyta</taxon>
        <taxon>Magnoliopsida</taxon>
        <taxon>eudicotyledons</taxon>
        <taxon>Gunneridae</taxon>
        <taxon>Pentapetalae</taxon>
        <taxon>rosids</taxon>
        <taxon>malvids</taxon>
        <taxon>Sapindales</taxon>
        <taxon>Sapindaceae</taxon>
        <taxon>Hippocastanoideae</taxon>
        <taxon>Acereae</taxon>
        <taxon>Dipteronia</taxon>
    </lineage>
</organism>
<dbReference type="AlphaFoldDB" id="A0AAD9XJQ6"/>
<dbReference type="Proteomes" id="UP001280121">
    <property type="component" value="Unassembled WGS sequence"/>
</dbReference>
<name>A0AAD9XJQ6_9ROSI</name>
<dbReference type="SMART" id="SM00353">
    <property type="entry name" value="HLH"/>
    <property type="match status" value="1"/>
</dbReference>
<dbReference type="InterPro" id="IPR011598">
    <property type="entry name" value="bHLH_dom"/>
</dbReference>
<keyword evidence="2" id="KW-0805">Transcription regulation</keyword>
<dbReference type="PANTHER" id="PTHR46772">
    <property type="entry name" value="BHLH DOMAIN-CONTAINING PROTEIN"/>
    <property type="match status" value="1"/>
</dbReference>
<evidence type="ECO:0000259" key="7">
    <source>
        <dbReference type="PROSITE" id="PS50888"/>
    </source>
</evidence>
<dbReference type="GO" id="GO:0046983">
    <property type="term" value="F:protein dimerization activity"/>
    <property type="evidence" value="ECO:0007669"/>
    <property type="project" value="InterPro"/>
</dbReference>
<dbReference type="Gene3D" id="4.10.280.10">
    <property type="entry name" value="Helix-loop-helix DNA-binding domain"/>
    <property type="match status" value="1"/>
</dbReference>
<protein>
    <recommendedName>
        <fullName evidence="7">BHLH domain-containing protein</fullName>
    </recommendedName>
</protein>
<dbReference type="EMBL" id="JANJYI010000002">
    <property type="protein sequence ID" value="KAK2660263.1"/>
    <property type="molecule type" value="Genomic_DNA"/>
</dbReference>
<evidence type="ECO:0000256" key="4">
    <source>
        <dbReference type="ARBA" id="ARBA00023163"/>
    </source>
</evidence>
<keyword evidence="9" id="KW-1185">Reference proteome</keyword>
<sequence length="298" mass="33081">MLGNHSCVDKCSEEEMQQQSNNISSANIPTTHDQRVLETAELAKVGQKRRRKDGKFVGGGDGGNGGVSVHEMHMLIERERRIKMRNMFSSLHALLPQLPPKADKSTIVNEAVKYIKTLQHTVQTLKKQRHDKLQNVTAPVADSEYESIITSSNVQQPIDSREAFFSNHHQGPVPPLSSKNLSMATNVPLPVHPFQVPAPPVCFQTWLSPNVVVNVCGDDAQISVCSPRKPGLLSTIFYILEKYNLDVVSAHVTSDSYRRMYMIQAHAGGASNQFPEALPVEETFKLAVGEMNLWILTC</sequence>
<evidence type="ECO:0000256" key="5">
    <source>
        <dbReference type="ARBA" id="ARBA00023242"/>
    </source>
</evidence>
<feature type="region of interest" description="Disordered" evidence="6">
    <location>
        <begin position="44"/>
        <end position="64"/>
    </location>
</feature>
<dbReference type="SUPFAM" id="SSF47459">
    <property type="entry name" value="HLH, helix-loop-helix DNA-binding domain"/>
    <property type="match status" value="1"/>
</dbReference>
<evidence type="ECO:0000313" key="9">
    <source>
        <dbReference type="Proteomes" id="UP001280121"/>
    </source>
</evidence>
<dbReference type="GO" id="GO:0003700">
    <property type="term" value="F:DNA-binding transcription factor activity"/>
    <property type="evidence" value="ECO:0007669"/>
    <property type="project" value="InterPro"/>
</dbReference>
<accession>A0AAD9XJQ6</accession>
<dbReference type="GO" id="GO:0005634">
    <property type="term" value="C:nucleus"/>
    <property type="evidence" value="ECO:0007669"/>
    <property type="project" value="UniProtKB-SubCell"/>
</dbReference>
<reference evidence="8" key="1">
    <citation type="journal article" date="2023" name="Plant J.">
        <title>Genome sequences and population genomics provide insights into the demographic history, inbreeding, and mutation load of two 'living fossil' tree species of Dipteronia.</title>
        <authorList>
            <person name="Feng Y."/>
            <person name="Comes H.P."/>
            <person name="Chen J."/>
            <person name="Zhu S."/>
            <person name="Lu R."/>
            <person name="Zhang X."/>
            <person name="Li P."/>
            <person name="Qiu J."/>
            <person name="Olsen K.M."/>
            <person name="Qiu Y."/>
        </authorList>
    </citation>
    <scope>NUCLEOTIDE SEQUENCE</scope>
    <source>
        <strain evidence="8">KIB01</strain>
    </source>
</reference>
<feature type="domain" description="BHLH" evidence="7">
    <location>
        <begin position="68"/>
        <end position="118"/>
    </location>
</feature>
<dbReference type="CDD" id="cd11393">
    <property type="entry name" value="bHLH_AtbHLH_like"/>
    <property type="match status" value="1"/>
</dbReference>